<evidence type="ECO:0000313" key="1">
    <source>
        <dbReference type="EMBL" id="PIR13817.1"/>
    </source>
</evidence>
<protein>
    <recommendedName>
        <fullName evidence="3">CARDB domain-containing protein</fullName>
    </recommendedName>
</protein>
<comment type="caution">
    <text evidence="1">The sequence shown here is derived from an EMBL/GenBank/DDBJ whole genome shotgun (WGS) entry which is preliminary data.</text>
</comment>
<accession>A0A2M6KA20</accession>
<evidence type="ECO:0000313" key="2">
    <source>
        <dbReference type="Proteomes" id="UP000230869"/>
    </source>
</evidence>
<dbReference type="AlphaFoldDB" id="A0A2M6KA20"/>
<gene>
    <name evidence="1" type="ORF">COV49_00860</name>
</gene>
<organism evidence="1 2">
    <name type="scientific">Candidatus Falkowbacteria bacterium CG11_big_fil_rev_8_21_14_0_20_39_10</name>
    <dbReference type="NCBI Taxonomy" id="1974570"/>
    <lineage>
        <taxon>Bacteria</taxon>
        <taxon>Candidatus Falkowiibacteriota</taxon>
    </lineage>
</organism>
<evidence type="ECO:0008006" key="3">
    <source>
        <dbReference type="Google" id="ProtNLM"/>
    </source>
</evidence>
<proteinExistence type="predicted"/>
<dbReference type="Proteomes" id="UP000230869">
    <property type="component" value="Unassembled WGS sequence"/>
</dbReference>
<reference evidence="1 2" key="1">
    <citation type="submission" date="2017-09" db="EMBL/GenBank/DDBJ databases">
        <title>Depth-based differentiation of microbial function through sediment-hosted aquifers and enrichment of novel symbionts in the deep terrestrial subsurface.</title>
        <authorList>
            <person name="Probst A.J."/>
            <person name="Ladd B."/>
            <person name="Jarett J.K."/>
            <person name="Geller-Mcgrath D.E."/>
            <person name="Sieber C.M."/>
            <person name="Emerson J.B."/>
            <person name="Anantharaman K."/>
            <person name="Thomas B.C."/>
            <person name="Malmstrom R."/>
            <person name="Stieglmeier M."/>
            <person name="Klingl A."/>
            <person name="Woyke T."/>
            <person name="Ryan C.M."/>
            <person name="Banfield J.F."/>
        </authorList>
    </citation>
    <scope>NUCLEOTIDE SEQUENCE [LARGE SCALE GENOMIC DNA]</scope>
    <source>
        <strain evidence="1">CG11_big_fil_rev_8_21_14_0_20_39_10</strain>
    </source>
</reference>
<feature type="non-terminal residue" evidence="1">
    <location>
        <position position="1"/>
    </location>
</feature>
<dbReference type="EMBL" id="PCWW01000016">
    <property type="protein sequence ID" value="PIR13817.1"/>
    <property type="molecule type" value="Genomic_DNA"/>
</dbReference>
<feature type="non-terminal residue" evidence="1">
    <location>
        <position position="115"/>
    </location>
</feature>
<name>A0A2M6KA20_9BACT</name>
<sequence>GSSYVPPVPPLIDIVKVPSPLALPNGPGTVKYIYTLRNIGTVPVSNITMVGDTCSPIALILGDTNTDAKLDTNETWVYTCSGILTKTHTNIITASGWANGISATDIANATVIVGV</sequence>